<dbReference type="GeneID" id="61065207"/>
<reference evidence="7 8" key="1">
    <citation type="submission" date="2018-06" db="EMBL/GenBank/DDBJ databases">
        <authorList>
            <consortium name="PulseNet: The National Subtyping Network for Foodborne Disease Surveillance"/>
            <person name="Tarr C.L."/>
            <person name="Trees E."/>
            <person name="Katz L.S."/>
            <person name="Carleton-Romer H.A."/>
            <person name="Stroika S."/>
            <person name="Kucerova Z."/>
            <person name="Roache K.F."/>
            <person name="Sabol A.L."/>
            <person name="Besser J."/>
            <person name="Gerner-Smidt P."/>
        </authorList>
    </citation>
    <scope>NUCLEOTIDE SEQUENCE [LARGE SCALE GENOMIC DNA]</scope>
    <source>
        <strain evidence="7 8">PNUSAC001503</strain>
    </source>
</reference>
<evidence type="ECO:0000256" key="1">
    <source>
        <dbReference type="ARBA" id="ARBA00004141"/>
    </source>
</evidence>
<keyword evidence="4" id="KW-1133">Transmembrane helix</keyword>
<dbReference type="InterPro" id="IPR051401">
    <property type="entry name" value="GtrA_CellWall_Glycosyl"/>
</dbReference>
<dbReference type="GO" id="GO:0000271">
    <property type="term" value="P:polysaccharide biosynthetic process"/>
    <property type="evidence" value="ECO:0007669"/>
    <property type="project" value="InterPro"/>
</dbReference>
<dbReference type="PANTHER" id="PTHR38459">
    <property type="entry name" value="PROPHAGE BACTOPRENOL-LINKED GLUCOSE TRANSLOCASE HOMOLOG"/>
    <property type="match status" value="1"/>
</dbReference>
<evidence type="ECO:0000313" key="8">
    <source>
        <dbReference type="Proteomes" id="UP000535509"/>
    </source>
</evidence>
<evidence type="ECO:0000256" key="2">
    <source>
        <dbReference type="ARBA" id="ARBA00009399"/>
    </source>
</evidence>
<proteinExistence type="inferred from homology"/>
<dbReference type="InterPro" id="IPR007267">
    <property type="entry name" value="GtrA_DPMS_TM"/>
</dbReference>
<protein>
    <submittedName>
        <fullName evidence="7">GtrA family protein</fullName>
    </submittedName>
</protein>
<name>A0A5L8JA92_CAMFE</name>
<feature type="domain" description="GtrA/DPMS transmembrane" evidence="6">
    <location>
        <begin position="10"/>
        <end position="122"/>
    </location>
</feature>
<gene>
    <name evidence="7" type="ORF">CX802_06605</name>
</gene>
<dbReference type="Proteomes" id="UP000535509">
    <property type="component" value="Unassembled WGS sequence"/>
</dbReference>
<evidence type="ECO:0000259" key="6">
    <source>
        <dbReference type="Pfam" id="PF04138"/>
    </source>
</evidence>
<sequence length="126" mass="14408">MKLSNSYFLRYLCVGVLNTIVGFGIIFTLMYIGYSAEISNLIGYICGIIFSYFMNKFFTFNTKNRNKKEFIKFIIAMLISYVLNLLMLKICLSLGINAYIAQLFAGAAYTVSGFLISKFWVFKLNS</sequence>
<dbReference type="Pfam" id="PF04138">
    <property type="entry name" value="GtrA_DPMS_TM"/>
    <property type="match status" value="1"/>
</dbReference>
<evidence type="ECO:0000256" key="4">
    <source>
        <dbReference type="ARBA" id="ARBA00022989"/>
    </source>
</evidence>
<dbReference type="EMBL" id="AABTCC010000019">
    <property type="protein sequence ID" value="EAI8859491.1"/>
    <property type="molecule type" value="Genomic_DNA"/>
</dbReference>
<keyword evidence="5" id="KW-0472">Membrane</keyword>
<comment type="caution">
    <text evidence="7">The sequence shown here is derived from an EMBL/GenBank/DDBJ whole genome shotgun (WGS) entry which is preliminary data.</text>
</comment>
<keyword evidence="3" id="KW-0812">Transmembrane</keyword>
<comment type="similarity">
    <text evidence="2">Belongs to the GtrA family.</text>
</comment>
<accession>A0A5L8JA92</accession>
<keyword evidence="8" id="KW-1185">Reference proteome</keyword>
<evidence type="ECO:0000256" key="5">
    <source>
        <dbReference type="ARBA" id="ARBA00023136"/>
    </source>
</evidence>
<dbReference type="PANTHER" id="PTHR38459:SF1">
    <property type="entry name" value="PROPHAGE BACTOPRENOL-LINKED GLUCOSE TRANSLOCASE HOMOLOG"/>
    <property type="match status" value="1"/>
</dbReference>
<comment type="subcellular location">
    <subcellularLocation>
        <location evidence="1">Membrane</location>
        <topology evidence="1">Multi-pass membrane protein</topology>
    </subcellularLocation>
</comment>
<evidence type="ECO:0000256" key="3">
    <source>
        <dbReference type="ARBA" id="ARBA00022692"/>
    </source>
</evidence>
<dbReference type="RefSeq" id="WP_041738394.1">
    <property type="nucleotide sequence ID" value="NZ_AACCWR020000009.1"/>
</dbReference>
<evidence type="ECO:0000313" key="7">
    <source>
        <dbReference type="EMBL" id="EAI8859491.1"/>
    </source>
</evidence>
<dbReference type="AlphaFoldDB" id="A0A5L8JA92"/>
<organism evidence="7 8">
    <name type="scientific">Campylobacter fetus</name>
    <dbReference type="NCBI Taxonomy" id="196"/>
    <lineage>
        <taxon>Bacteria</taxon>
        <taxon>Pseudomonadati</taxon>
        <taxon>Campylobacterota</taxon>
        <taxon>Epsilonproteobacteria</taxon>
        <taxon>Campylobacterales</taxon>
        <taxon>Campylobacteraceae</taxon>
        <taxon>Campylobacter</taxon>
    </lineage>
</organism>
<dbReference type="GO" id="GO:0005886">
    <property type="term" value="C:plasma membrane"/>
    <property type="evidence" value="ECO:0007669"/>
    <property type="project" value="TreeGrafter"/>
</dbReference>